<dbReference type="AlphaFoldDB" id="A0A0M9A0Q4"/>
<name>A0A0M9A0Q4_9HYME</name>
<protein>
    <submittedName>
        <fullName evidence="1">Uncharacterized protein</fullName>
    </submittedName>
</protein>
<sequence>MKRGNLDGYPLHRNQRVEFICCTVLNKRKLFKGISSVRNLQAFENQERAHPNRGYKNEEMI</sequence>
<organism evidence="1 2">
    <name type="scientific">Melipona quadrifasciata</name>
    <dbReference type="NCBI Taxonomy" id="166423"/>
    <lineage>
        <taxon>Eukaryota</taxon>
        <taxon>Metazoa</taxon>
        <taxon>Ecdysozoa</taxon>
        <taxon>Arthropoda</taxon>
        <taxon>Hexapoda</taxon>
        <taxon>Insecta</taxon>
        <taxon>Pterygota</taxon>
        <taxon>Neoptera</taxon>
        <taxon>Endopterygota</taxon>
        <taxon>Hymenoptera</taxon>
        <taxon>Apocrita</taxon>
        <taxon>Aculeata</taxon>
        <taxon>Apoidea</taxon>
        <taxon>Anthophila</taxon>
        <taxon>Apidae</taxon>
        <taxon>Melipona</taxon>
    </lineage>
</organism>
<accession>A0A0M9A0Q4</accession>
<gene>
    <name evidence="1" type="ORF">WN51_14065</name>
</gene>
<dbReference type="Proteomes" id="UP000053105">
    <property type="component" value="Unassembled WGS sequence"/>
</dbReference>
<keyword evidence="2" id="KW-1185">Reference proteome</keyword>
<dbReference type="EMBL" id="KQ435794">
    <property type="protein sequence ID" value="KOX73986.1"/>
    <property type="molecule type" value="Genomic_DNA"/>
</dbReference>
<proteinExistence type="predicted"/>
<evidence type="ECO:0000313" key="1">
    <source>
        <dbReference type="EMBL" id="KOX73986.1"/>
    </source>
</evidence>
<evidence type="ECO:0000313" key="2">
    <source>
        <dbReference type="Proteomes" id="UP000053105"/>
    </source>
</evidence>
<reference evidence="1 2" key="1">
    <citation type="submission" date="2015-07" db="EMBL/GenBank/DDBJ databases">
        <title>The genome of Melipona quadrifasciata.</title>
        <authorList>
            <person name="Pan H."/>
            <person name="Kapheim K."/>
        </authorList>
    </citation>
    <scope>NUCLEOTIDE SEQUENCE [LARGE SCALE GENOMIC DNA]</scope>
    <source>
        <strain evidence="1">0111107301</strain>
        <tissue evidence="1">Whole body</tissue>
    </source>
</reference>